<accession>A0A6G4X251</accession>
<keyword evidence="2" id="KW-0808">Transferase</keyword>
<gene>
    <name evidence="2" type="ORF">G5C65_23860</name>
</gene>
<dbReference type="Proteomes" id="UP000477722">
    <property type="component" value="Unassembled WGS sequence"/>
</dbReference>
<dbReference type="PANTHER" id="PTHR43792">
    <property type="entry name" value="GNAT FAMILY, PUTATIVE (AFU_ORTHOLOGUE AFUA_3G00765)-RELATED-RELATED"/>
    <property type="match status" value="1"/>
</dbReference>
<feature type="domain" description="N-acetyltransferase" evidence="1">
    <location>
        <begin position="12"/>
        <end position="176"/>
    </location>
</feature>
<dbReference type="InterPro" id="IPR051531">
    <property type="entry name" value="N-acetyltransferase"/>
</dbReference>
<evidence type="ECO:0000313" key="2">
    <source>
        <dbReference type="EMBL" id="NGO71333.1"/>
    </source>
</evidence>
<dbReference type="Pfam" id="PF13302">
    <property type="entry name" value="Acetyltransf_3"/>
    <property type="match status" value="1"/>
</dbReference>
<dbReference type="PROSITE" id="PS51186">
    <property type="entry name" value="GNAT"/>
    <property type="match status" value="1"/>
</dbReference>
<keyword evidence="3" id="KW-1185">Reference proteome</keyword>
<evidence type="ECO:0000259" key="1">
    <source>
        <dbReference type="PROSITE" id="PS51186"/>
    </source>
</evidence>
<dbReference type="InterPro" id="IPR016181">
    <property type="entry name" value="Acyl_CoA_acyltransferase"/>
</dbReference>
<reference evidence="2 3" key="1">
    <citation type="submission" date="2020-02" db="EMBL/GenBank/DDBJ databases">
        <title>Whole-genome analyses of novel actinobacteria.</title>
        <authorList>
            <person name="Sahin N."/>
            <person name="Tatar D."/>
        </authorList>
    </citation>
    <scope>NUCLEOTIDE SEQUENCE [LARGE SCALE GENOMIC DNA]</scope>
    <source>
        <strain evidence="2 3">SB3404</strain>
    </source>
</reference>
<organism evidence="2 3">
    <name type="scientific">Streptomyces boncukensis</name>
    <dbReference type="NCBI Taxonomy" id="2711219"/>
    <lineage>
        <taxon>Bacteria</taxon>
        <taxon>Bacillati</taxon>
        <taxon>Actinomycetota</taxon>
        <taxon>Actinomycetes</taxon>
        <taxon>Kitasatosporales</taxon>
        <taxon>Streptomycetaceae</taxon>
        <taxon>Streptomyces</taxon>
    </lineage>
</organism>
<sequence length="183" mass="20314">MPSTIRTVGDLIAIREFAQSDVEDVRRVVGDDRVTRWLSHDSRGKEETRAMVERITAMAAEEPRTDYSLAVVAPPSDRVIGFCRIGLSGIEAGKLGYAIAYDDWGKGYATDTARTMVDLGFRKLGLHRISAAIGPDNTASQRVVEKLGFTKEGTLRDHVFTNGAWRDSVLYSLLQPEWANIKQ</sequence>
<dbReference type="InterPro" id="IPR000182">
    <property type="entry name" value="GNAT_dom"/>
</dbReference>
<comment type="caution">
    <text evidence="2">The sequence shown here is derived from an EMBL/GenBank/DDBJ whole genome shotgun (WGS) entry which is preliminary data.</text>
</comment>
<dbReference type="AlphaFoldDB" id="A0A6G4X251"/>
<dbReference type="GO" id="GO:0016747">
    <property type="term" value="F:acyltransferase activity, transferring groups other than amino-acyl groups"/>
    <property type="evidence" value="ECO:0007669"/>
    <property type="project" value="InterPro"/>
</dbReference>
<dbReference type="SUPFAM" id="SSF55729">
    <property type="entry name" value="Acyl-CoA N-acyltransferases (Nat)"/>
    <property type="match status" value="1"/>
</dbReference>
<proteinExistence type="predicted"/>
<dbReference type="Gene3D" id="3.40.630.30">
    <property type="match status" value="1"/>
</dbReference>
<protein>
    <submittedName>
        <fullName evidence="2">GNAT family N-acetyltransferase</fullName>
    </submittedName>
</protein>
<dbReference type="EMBL" id="JAAKZZ010000290">
    <property type="protein sequence ID" value="NGO71333.1"/>
    <property type="molecule type" value="Genomic_DNA"/>
</dbReference>
<name>A0A6G4X251_9ACTN</name>
<dbReference type="RefSeq" id="WP_165300971.1">
    <property type="nucleotide sequence ID" value="NZ_JAAKZZ010000290.1"/>
</dbReference>
<evidence type="ECO:0000313" key="3">
    <source>
        <dbReference type="Proteomes" id="UP000477722"/>
    </source>
</evidence>